<comment type="caution">
    <text evidence="1">The sequence shown here is derived from an EMBL/GenBank/DDBJ whole genome shotgun (WGS) entry which is preliminary data.</text>
</comment>
<sequence>MEKFGLKIVLKRLDNSNSNNVHWFREVTLSFTLGNNSQFLAKCNGLIKDPTTQDYMLVLFNYHSDLRHFLKDNYQSLTLLEKYYIIHHIVTSLMIHRDLHSGNPIIIVI</sequence>
<reference evidence="1 2" key="1">
    <citation type="submission" date="2018-08" db="EMBL/GenBank/DDBJ databases">
        <title>Genome and evolution of the arbuscular mycorrhizal fungus Diversispora epigaea (formerly Glomus versiforme) and its bacterial endosymbionts.</title>
        <authorList>
            <person name="Sun X."/>
            <person name="Fei Z."/>
            <person name="Harrison M."/>
        </authorList>
    </citation>
    <scope>NUCLEOTIDE SEQUENCE [LARGE SCALE GENOMIC DNA]</scope>
    <source>
        <strain evidence="1 2">IT104</strain>
    </source>
</reference>
<dbReference type="SUPFAM" id="SSF56112">
    <property type="entry name" value="Protein kinase-like (PK-like)"/>
    <property type="match status" value="1"/>
</dbReference>
<dbReference type="AlphaFoldDB" id="A0A397GFW8"/>
<dbReference type="EMBL" id="PQFF01000462">
    <property type="protein sequence ID" value="RHZ48704.1"/>
    <property type="molecule type" value="Genomic_DNA"/>
</dbReference>
<evidence type="ECO:0008006" key="3">
    <source>
        <dbReference type="Google" id="ProtNLM"/>
    </source>
</evidence>
<keyword evidence="2" id="KW-1185">Reference proteome</keyword>
<evidence type="ECO:0000313" key="1">
    <source>
        <dbReference type="EMBL" id="RHZ48704.1"/>
    </source>
</evidence>
<dbReference type="Proteomes" id="UP000266861">
    <property type="component" value="Unassembled WGS sequence"/>
</dbReference>
<dbReference type="InterPro" id="IPR011009">
    <property type="entry name" value="Kinase-like_dom_sf"/>
</dbReference>
<dbReference type="OrthoDB" id="2425228at2759"/>
<accession>A0A397GFW8</accession>
<organism evidence="1 2">
    <name type="scientific">Diversispora epigaea</name>
    <dbReference type="NCBI Taxonomy" id="1348612"/>
    <lineage>
        <taxon>Eukaryota</taxon>
        <taxon>Fungi</taxon>
        <taxon>Fungi incertae sedis</taxon>
        <taxon>Mucoromycota</taxon>
        <taxon>Glomeromycotina</taxon>
        <taxon>Glomeromycetes</taxon>
        <taxon>Diversisporales</taxon>
        <taxon>Diversisporaceae</taxon>
        <taxon>Diversispora</taxon>
    </lineage>
</organism>
<protein>
    <recommendedName>
        <fullName evidence="3">Protein kinase domain-containing protein</fullName>
    </recommendedName>
</protein>
<proteinExistence type="predicted"/>
<gene>
    <name evidence="1" type="ORF">Glove_543g88</name>
</gene>
<evidence type="ECO:0000313" key="2">
    <source>
        <dbReference type="Proteomes" id="UP000266861"/>
    </source>
</evidence>
<name>A0A397GFW8_9GLOM</name>